<reference evidence="1 2" key="1">
    <citation type="submission" date="2018-11" db="EMBL/GenBank/DDBJ databases">
        <authorList>
            <consortium name="Pathogen Informatics"/>
        </authorList>
    </citation>
    <scope>NUCLEOTIDE SEQUENCE [LARGE SCALE GENOMIC DNA]</scope>
    <source>
        <strain>Denwood</strain>
        <strain evidence="2">Zambia</strain>
    </source>
</reference>
<sequence length="50" mass="5856">MPLLGENSLMRLPVSPSTPGLIHMVIPAAIGLEAERLRHMRRWWEIRLYF</sequence>
<name>A0A3P8GLM6_9TREM</name>
<organism evidence="1 2">
    <name type="scientific">Schistosoma mattheei</name>
    <dbReference type="NCBI Taxonomy" id="31246"/>
    <lineage>
        <taxon>Eukaryota</taxon>
        <taxon>Metazoa</taxon>
        <taxon>Spiralia</taxon>
        <taxon>Lophotrochozoa</taxon>
        <taxon>Platyhelminthes</taxon>
        <taxon>Trematoda</taxon>
        <taxon>Digenea</taxon>
        <taxon>Strigeidida</taxon>
        <taxon>Schistosomatoidea</taxon>
        <taxon>Schistosomatidae</taxon>
        <taxon>Schistosoma</taxon>
    </lineage>
</organism>
<dbReference type="Proteomes" id="UP000269396">
    <property type="component" value="Unassembled WGS sequence"/>
</dbReference>
<dbReference type="EMBL" id="UZAL01035362">
    <property type="protein sequence ID" value="VDP67515.1"/>
    <property type="molecule type" value="Genomic_DNA"/>
</dbReference>
<evidence type="ECO:0000313" key="1">
    <source>
        <dbReference type="EMBL" id="VDP67515.1"/>
    </source>
</evidence>
<gene>
    <name evidence="1" type="ORF">SMTD_LOCUS15039</name>
</gene>
<keyword evidence="2" id="KW-1185">Reference proteome</keyword>
<accession>A0A3P8GLM6</accession>
<dbReference type="AlphaFoldDB" id="A0A3P8GLM6"/>
<proteinExistence type="predicted"/>
<evidence type="ECO:0000313" key="2">
    <source>
        <dbReference type="Proteomes" id="UP000269396"/>
    </source>
</evidence>
<protein>
    <submittedName>
        <fullName evidence="1">Uncharacterized protein</fullName>
    </submittedName>
</protein>